<dbReference type="InterPro" id="IPR051793">
    <property type="entry name" value="NADH:flavin_oxidoreductase"/>
</dbReference>
<comment type="cofactor">
    <cofactor evidence="1">
        <name>FMN</name>
        <dbReference type="ChEBI" id="CHEBI:58210"/>
    </cofactor>
</comment>
<dbReference type="InterPro" id="IPR023753">
    <property type="entry name" value="FAD/NAD-binding_dom"/>
</dbReference>
<dbReference type="Pfam" id="PF00724">
    <property type="entry name" value="Oxidored_FMN"/>
    <property type="match status" value="2"/>
</dbReference>
<keyword evidence="7" id="KW-0560">Oxidoreductase</keyword>
<evidence type="ECO:0000256" key="7">
    <source>
        <dbReference type="ARBA" id="ARBA00023002"/>
    </source>
</evidence>
<gene>
    <name evidence="12" type="ORF">SAMN05660836_00376</name>
</gene>
<keyword evidence="6" id="KW-0479">Metal-binding</keyword>
<dbReference type="PANTHER" id="PTHR42917">
    <property type="entry name" value="2,4-DIENOYL-COA REDUCTASE"/>
    <property type="match status" value="1"/>
</dbReference>
<dbReference type="InterPro" id="IPR036188">
    <property type="entry name" value="FAD/NAD-bd_sf"/>
</dbReference>
<feature type="domain" description="FAD/NAD(P)-binding" evidence="11">
    <location>
        <begin position="355"/>
        <end position="588"/>
    </location>
</feature>
<dbReference type="GO" id="GO:0051536">
    <property type="term" value="F:iron-sulfur cluster binding"/>
    <property type="evidence" value="ECO:0007669"/>
    <property type="project" value="UniProtKB-KW"/>
</dbReference>
<dbReference type="EMBL" id="FOUU01000001">
    <property type="protein sequence ID" value="SFM46791.1"/>
    <property type="molecule type" value="Genomic_DNA"/>
</dbReference>
<dbReference type="OrthoDB" id="9784632at2"/>
<keyword evidence="8" id="KW-0408">Iron</keyword>
<evidence type="ECO:0000259" key="11">
    <source>
        <dbReference type="Pfam" id="PF07992"/>
    </source>
</evidence>
<keyword evidence="5" id="KW-0288">FMN</keyword>
<organism evidence="12 13">
    <name type="scientific">Thermodesulforhabdus norvegica</name>
    <dbReference type="NCBI Taxonomy" id="39841"/>
    <lineage>
        <taxon>Bacteria</taxon>
        <taxon>Pseudomonadati</taxon>
        <taxon>Thermodesulfobacteriota</taxon>
        <taxon>Syntrophobacteria</taxon>
        <taxon>Syntrophobacterales</taxon>
        <taxon>Thermodesulforhabdaceae</taxon>
        <taxon>Thermodesulforhabdus</taxon>
    </lineage>
</organism>
<evidence type="ECO:0000256" key="9">
    <source>
        <dbReference type="ARBA" id="ARBA00023014"/>
    </source>
</evidence>
<dbReference type="Proteomes" id="UP000199611">
    <property type="component" value="Unassembled WGS sequence"/>
</dbReference>
<dbReference type="GO" id="GO:0010181">
    <property type="term" value="F:FMN binding"/>
    <property type="evidence" value="ECO:0007669"/>
    <property type="project" value="InterPro"/>
</dbReference>
<keyword evidence="4" id="KW-0285">Flavoprotein</keyword>
<dbReference type="SUPFAM" id="SSF51395">
    <property type="entry name" value="FMN-linked oxidoreductases"/>
    <property type="match status" value="1"/>
</dbReference>
<dbReference type="RefSeq" id="WP_093393053.1">
    <property type="nucleotide sequence ID" value="NZ_FOUU01000001.1"/>
</dbReference>
<evidence type="ECO:0000259" key="10">
    <source>
        <dbReference type="Pfam" id="PF00724"/>
    </source>
</evidence>
<proteinExistence type="inferred from homology"/>
<dbReference type="Gene3D" id="3.20.20.70">
    <property type="entry name" value="Aldolase class I"/>
    <property type="match status" value="1"/>
</dbReference>
<name>A0A1I4R3G5_9BACT</name>
<keyword evidence="9" id="KW-0411">Iron-sulfur</keyword>
<sequence>MAVLQDPVKLGNMELINRTVMAPMVPNMATEDGKVTEEYLNFYLARARNMVGYIVLGGVYVLEEGKGFKFQLGIDRDDKCEGLERLTESITPWTRIGVQLSYKGVGRAPQTYTLGELRDIRKAFAGAAGRARRCGFDAVELHGCHEYLINYFLSPVFNRRVDSYGGDIKNRMRLLIEILQEIKEATGNDLTIGVRLSVDDFVDNGLGAADILEVVSRLEELGVSYISASGGIGITQYRMSPPSDIPRGSLLSLARLVRSYSRLPVIGVGRLDRPEAFRSAVEDGYADLAAVARALIADHQYVKKVLAGETEEIRPCIACNHCLAYLHENRPIKCTVNPRLGRDLGEPSRLDKSKRILVIGGGPAGLTAATVAAKRGASVTLVEKQSCPGGLVRVASIPPGKDPLVDFIAYLEKKAREAGVKMLLGKEVGPRNLVVEGNTDRWDAIIVASGGKPILPGFAVNNPRVRMAEDVLLGSSIPEGRYLVVGAGMVGLETADFLVSKGRSVTVVDMLPRTGRGLPGIRHRLIHDRLVRGGAVILTRAKVTKIDERGAVFAEMAGREIELGVFDQIVIAVGYSPGDSEWKRVQLGIPVYLIGDVVEPRGILEAVAEGWEVASALK</sequence>
<dbReference type="Pfam" id="PF07992">
    <property type="entry name" value="Pyr_redox_2"/>
    <property type="match status" value="1"/>
</dbReference>
<evidence type="ECO:0000256" key="6">
    <source>
        <dbReference type="ARBA" id="ARBA00022723"/>
    </source>
</evidence>
<reference evidence="12 13" key="1">
    <citation type="submission" date="2016-10" db="EMBL/GenBank/DDBJ databases">
        <authorList>
            <person name="de Groot N.N."/>
        </authorList>
    </citation>
    <scope>NUCLEOTIDE SEQUENCE [LARGE SCALE GENOMIC DNA]</scope>
    <source>
        <strain evidence="12 13">DSM 9990</strain>
    </source>
</reference>
<protein>
    <submittedName>
        <fullName evidence="12">2,4-dienoyl-CoA reductase</fullName>
    </submittedName>
</protein>
<dbReference type="Gene3D" id="3.40.50.720">
    <property type="entry name" value="NAD(P)-binding Rossmann-like Domain"/>
    <property type="match status" value="1"/>
</dbReference>
<dbReference type="GO" id="GO:0046872">
    <property type="term" value="F:metal ion binding"/>
    <property type="evidence" value="ECO:0007669"/>
    <property type="project" value="UniProtKB-KW"/>
</dbReference>
<evidence type="ECO:0000313" key="13">
    <source>
        <dbReference type="Proteomes" id="UP000199611"/>
    </source>
</evidence>
<dbReference type="CDD" id="cd02803">
    <property type="entry name" value="OYE_like_FMN_family"/>
    <property type="match status" value="1"/>
</dbReference>
<dbReference type="Gene3D" id="3.50.50.60">
    <property type="entry name" value="FAD/NAD(P)-binding domain"/>
    <property type="match status" value="1"/>
</dbReference>
<evidence type="ECO:0000256" key="4">
    <source>
        <dbReference type="ARBA" id="ARBA00022630"/>
    </source>
</evidence>
<dbReference type="PRINTS" id="PR00469">
    <property type="entry name" value="PNDRDTASEII"/>
</dbReference>
<dbReference type="PRINTS" id="PR00368">
    <property type="entry name" value="FADPNR"/>
</dbReference>
<dbReference type="GO" id="GO:0016491">
    <property type="term" value="F:oxidoreductase activity"/>
    <property type="evidence" value="ECO:0007669"/>
    <property type="project" value="UniProtKB-KW"/>
</dbReference>
<comment type="cofactor">
    <cofactor evidence="2">
        <name>[4Fe-4S] cluster</name>
        <dbReference type="ChEBI" id="CHEBI:49883"/>
    </cofactor>
</comment>
<evidence type="ECO:0000256" key="5">
    <source>
        <dbReference type="ARBA" id="ARBA00022643"/>
    </source>
</evidence>
<dbReference type="STRING" id="39841.SAMN05660836_00376"/>
<accession>A0A1I4R3G5</accession>
<evidence type="ECO:0000256" key="2">
    <source>
        <dbReference type="ARBA" id="ARBA00001966"/>
    </source>
</evidence>
<evidence type="ECO:0000313" key="12">
    <source>
        <dbReference type="EMBL" id="SFM46791.1"/>
    </source>
</evidence>
<dbReference type="SUPFAM" id="SSF51905">
    <property type="entry name" value="FAD/NAD(P)-binding domain"/>
    <property type="match status" value="1"/>
</dbReference>
<evidence type="ECO:0000256" key="3">
    <source>
        <dbReference type="ARBA" id="ARBA00011048"/>
    </source>
</evidence>
<dbReference type="InterPro" id="IPR013785">
    <property type="entry name" value="Aldolase_TIM"/>
</dbReference>
<keyword evidence="13" id="KW-1185">Reference proteome</keyword>
<comment type="similarity">
    <text evidence="3">In the N-terminal section; belongs to the NADH:flavin oxidoreductase/NADH oxidase family.</text>
</comment>
<evidence type="ECO:0000256" key="8">
    <source>
        <dbReference type="ARBA" id="ARBA00023004"/>
    </source>
</evidence>
<feature type="domain" description="NADH:flavin oxidoreductase/NADH oxidase N-terminal" evidence="10">
    <location>
        <begin position="116"/>
        <end position="308"/>
    </location>
</feature>
<dbReference type="InterPro" id="IPR001155">
    <property type="entry name" value="OxRdtase_FMN_N"/>
</dbReference>
<dbReference type="AlphaFoldDB" id="A0A1I4R3G5"/>
<feature type="domain" description="NADH:flavin oxidoreductase/NADH oxidase N-terminal" evidence="10">
    <location>
        <begin position="6"/>
        <end position="104"/>
    </location>
</feature>
<dbReference type="PANTHER" id="PTHR42917:SF2">
    <property type="entry name" value="2,4-DIENOYL-COA REDUCTASE [(2E)-ENOYL-COA-PRODUCING]"/>
    <property type="match status" value="1"/>
</dbReference>
<evidence type="ECO:0000256" key="1">
    <source>
        <dbReference type="ARBA" id="ARBA00001917"/>
    </source>
</evidence>